<feature type="transmembrane region" description="Helical" evidence="10">
    <location>
        <begin position="196"/>
        <end position="220"/>
    </location>
</feature>
<keyword evidence="10" id="KW-0472">Membrane</keyword>
<feature type="compositionally biased region" description="Basic and acidic residues" evidence="9">
    <location>
        <begin position="606"/>
        <end position="617"/>
    </location>
</feature>
<sequence length="720" mass="77717">MPSGRSQSTDGESTDQQSPQATATTNWIFDLPRQLENSVPLCANTCVSSYISQDWSCSTNNFTCLCSDYSTQGYTLGELSLLCINSDCPNASTDQQLDAYNACAAESGAVPATHSTLTQPSNVPTATRTTNSLPQTTFSQTITSTPSSSVSATVSESSLSITPSVPSTSIHSPTATPASAAPKASKESSSLTTAQAVGISVACMGGVMAALGLFFLYACLKRRKANKAKEGRHSYDFVDEGAPQASPNNGHQHDPRGPLAGFATTTPSEKHHTQWPMPQGNPYRHSQHQPYEWQEKGFERSQGMRRPVSPESPHSDCSMRTTSQLLPDKPNGMPPQRPLRSPPGEAFSTPETVFEEERGTRIPGSLIPGGGLPAHPAVLKRVAPQYAHQYTRSPEPLKHPSLSLEIPRKASGSDSLGSLGGFPLPPPRAVVPPDDVQRNSGHSKSRDSNNSLLNYYASPDCASSDDLYSTTPIEELSQIRRPPPTAITVTKPTYPPKAIRMSTASDTSRRTSFESTDPDEPTPPEEEEKQLTPVAELESPISGIRYPKVPRSSAQSVPRSPNYKGSPRLGTDFMIPQAVPITPEQQKPLKHSPSPSLSGSTLAAKRRGDGAAHDLEKGLYIMTSSHSRNNSHAMRPNESRSAAARQNQRHESPLKGYGRVASSRTEAEWPLSNKPDMNIAIEAPMKSPLWEPKLTPRKEGDDLYLSVSAATPKAVRFHVR</sequence>
<name>A0ABR0EYQ1_ZASCE</name>
<feature type="region of interest" description="Disordered" evidence="9">
    <location>
        <begin position="237"/>
        <end position="369"/>
    </location>
</feature>
<protein>
    <recommendedName>
        <fullName evidence="11">CFEM domain-containing protein</fullName>
    </recommendedName>
</protein>
<feature type="region of interest" description="Disordered" evidence="9">
    <location>
        <begin position="407"/>
        <end position="671"/>
    </location>
</feature>
<keyword evidence="5" id="KW-0336">GPI-anchor</keyword>
<dbReference type="Proteomes" id="UP001305779">
    <property type="component" value="Unassembled WGS sequence"/>
</dbReference>
<evidence type="ECO:0000256" key="3">
    <source>
        <dbReference type="ARBA" id="ARBA00010031"/>
    </source>
</evidence>
<comment type="similarity">
    <text evidence="3">Belongs to the RBT5 family.</text>
</comment>
<evidence type="ECO:0000256" key="2">
    <source>
        <dbReference type="ARBA" id="ARBA00004613"/>
    </source>
</evidence>
<evidence type="ECO:0000256" key="9">
    <source>
        <dbReference type="SAM" id="MobiDB-lite"/>
    </source>
</evidence>
<evidence type="ECO:0000313" key="13">
    <source>
        <dbReference type="Proteomes" id="UP001305779"/>
    </source>
</evidence>
<evidence type="ECO:0000256" key="1">
    <source>
        <dbReference type="ARBA" id="ARBA00004589"/>
    </source>
</evidence>
<evidence type="ECO:0000313" key="12">
    <source>
        <dbReference type="EMBL" id="KAK4506776.1"/>
    </source>
</evidence>
<evidence type="ECO:0000256" key="7">
    <source>
        <dbReference type="ARBA" id="ARBA00023157"/>
    </source>
</evidence>
<feature type="region of interest" description="Disordered" evidence="9">
    <location>
        <begin position="111"/>
        <end position="132"/>
    </location>
</feature>
<gene>
    <name evidence="12" type="ORF">PRZ48_000509</name>
</gene>
<accession>A0ABR0EYQ1</accession>
<feature type="region of interest" description="Disordered" evidence="9">
    <location>
        <begin position="161"/>
        <end position="189"/>
    </location>
</feature>
<keyword evidence="4" id="KW-0964">Secreted</keyword>
<comment type="caution">
    <text evidence="12">The sequence shown here is derived from an EMBL/GenBank/DDBJ whole genome shotgun (WGS) entry which is preliminary data.</text>
</comment>
<dbReference type="InterPro" id="IPR008427">
    <property type="entry name" value="Extracellular_membr_CFEM_dom"/>
</dbReference>
<dbReference type="EMBL" id="JAXOVC010000001">
    <property type="protein sequence ID" value="KAK4506776.1"/>
    <property type="molecule type" value="Genomic_DNA"/>
</dbReference>
<keyword evidence="8" id="KW-0449">Lipoprotein</keyword>
<keyword evidence="10" id="KW-1133">Transmembrane helix</keyword>
<proteinExistence type="inferred from homology"/>
<comment type="subcellular location">
    <subcellularLocation>
        <location evidence="1">Membrane</location>
        <topology evidence="1">Lipid-anchor</topology>
        <topology evidence="1">GPI-anchor</topology>
    </subcellularLocation>
    <subcellularLocation>
        <location evidence="2">Secreted</location>
    </subcellularLocation>
</comment>
<evidence type="ECO:0000256" key="10">
    <source>
        <dbReference type="SAM" id="Phobius"/>
    </source>
</evidence>
<keyword evidence="6" id="KW-0732">Signal</keyword>
<evidence type="ECO:0000259" key="11">
    <source>
        <dbReference type="Pfam" id="PF05730"/>
    </source>
</evidence>
<feature type="compositionally biased region" description="Low complexity" evidence="9">
    <location>
        <begin position="591"/>
        <end position="602"/>
    </location>
</feature>
<keyword evidence="13" id="KW-1185">Reference proteome</keyword>
<feature type="compositionally biased region" description="Acidic residues" evidence="9">
    <location>
        <begin position="516"/>
        <end position="528"/>
    </location>
</feature>
<evidence type="ECO:0000256" key="5">
    <source>
        <dbReference type="ARBA" id="ARBA00022622"/>
    </source>
</evidence>
<keyword evidence="10" id="KW-0812">Transmembrane</keyword>
<feature type="compositionally biased region" description="Polar residues" evidence="9">
    <location>
        <begin position="113"/>
        <end position="132"/>
    </location>
</feature>
<feature type="compositionally biased region" description="Pro residues" evidence="9">
    <location>
        <begin position="332"/>
        <end position="341"/>
    </location>
</feature>
<feature type="compositionally biased region" description="Polar residues" evidence="9">
    <location>
        <begin position="622"/>
        <end position="632"/>
    </location>
</feature>
<organism evidence="12 13">
    <name type="scientific">Zasmidium cellare</name>
    <name type="common">Wine cellar mold</name>
    <name type="synonym">Racodium cellare</name>
    <dbReference type="NCBI Taxonomy" id="395010"/>
    <lineage>
        <taxon>Eukaryota</taxon>
        <taxon>Fungi</taxon>
        <taxon>Dikarya</taxon>
        <taxon>Ascomycota</taxon>
        <taxon>Pezizomycotina</taxon>
        <taxon>Dothideomycetes</taxon>
        <taxon>Dothideomycetidae</taxon>
        <taxon>Mycosphaerellales</taxon>
        <taxon>Mycosphaerellaceae</taxon>
        <taxon>Zasmidium</taxon>
    </lineage>
</organism>
<keyword evidence="7" id="KW-1015">Disulfide bond</keyword>
<evidence type="ECO:0000256" key="8">
    <source>
        <dbReference type="ARBA" id="ARBA00023288"/>
    </source>
</evidence>
<keyword evidence="5" id="KW-0325">Glycoprotein</keyword>
<feature type="region of interest" description="Disordered" evidence="9">
    <location>
        <begin position="1"/>
        <end position="23"/>
    </location>
</feature>
<reference evidence="12 13" key="1">
    <citation type="journal article" date="2023" name="G3 (Bethesda)">
        <title>A chromosome-level genome assembly of Zasmidium syzygii isolated from banana leaves.</title>
        <authorList>
            <person name="van Westerhoven A.C."/>
            <person name="Mehrabi R."/>
            <person name="Talebi R."/>
            <person name="Steentjes M.B.F."/>
            <person name="Corcolon B."/>
            <person name="Chong P.A."/>
            <person name="Kema G.H.J."/>
            <person name="Seidl M.F."/>
        </authorList>
    </citation>
    <scope>NUCLEOTIDE SEQUENCE [LARGE SCALE GENOMIC DNA]</scope>
    <source>
        <strain evidence="12 13">P124</strain>
    </source>
</reference>
<feature type="compositionally biased region" description="Polar residues" evidence="9">
    <location>
        <begin position="438"/>
        <end position="453"/>
    </location>
</feature>
<dbReference type="Pfam" id="PF05730">
    <property type="entry name" value="CFEM"/>
    <property type="match status" value="1"/>
</dbReference>
<evidence type="ECO:0000256" key="4">
    <source>
        <dbReference type="ARBA" id="ARBA00022525"/>
    </source>
</evidence>
<feature type="domain" description="CFEM" evidence="11">
    <location>
        <begin position="38"/>
        <end position="101"/>
    </location>
</feature>
<evidence type="ECO:0000256" key="6">
    <source>
        <dbReference type="ARBA" id="ARBA00022729"/>
    </source>
</evidence>